<name>A0A1C4U3C2_9ACTN</name>
<accession>A0A1C4U3C2</accession>
<evidence type="ECO:0000313" key="1">
    <source>
        <dbReference type="EMBL" id="SCE66208.1"/>
    </source>
</evidence>
<organism evidence="1 2">
    <name type="scientific">Micromonospora purpureochromogenes</name>
    <dbReference type="NCBI Taxonomy" id="47872"/>
    <lineage>
        <taxon>Bacteria</taxon>
        <taxon>Bacillati</taxon>
        <taxon>Actinomycetota</taxon>
        <taxon>Actinomycetes</taxon>
        <taxon>Micromonosporales</taxon>
        <taxon>Micromonosporaceae</taxon>
        <taxon>Micromonospora</taxon>
    </lineage>
</organism>
<dbReference type="AlphaFoldDB" id="A0A1C4U3C2"/>
<protein>
    <submittedName>
        <fullName evidence="1">Uncharacterized protein</fullName>
    </submittedName>
</protein>
<dbReference type="RefSeq" id="WP_157745743.1">
    <property type="nucleotide sequence ID" value="NZ_LT607410.1"/>
</dbReference>
<gene>
    <name evidence="1" type="ORF">GA0074696_0086</name>
</gene>
<dbReference type="EMBL" id="LT607410">
    <property type="protein sequence ID" value="SCE66208.1"/>
    <property type="molecule type" value="Genomic_DNA"/>
</dbReference>
<reference evidence="1 2" key="1">
    <citation type="submission" date="2016-06" db="EMBL/GenBank/DDBJ databases">
        <authorList>
            <person name="Kjaerup R.B."/>
            <person name="Dalgaard T.S."/>
            <person name="Juul-Madsen H.R."/>
        </authorList>
    </citation>
    <scope>NUCLEOTIDE SEQUENCE [LARGE SCALE GENOMIC DNA]</scope>
    <source>
        <strain evidence="1 2">DSM 43821</strain>
    </source>
</reference>
<dbReference type="Proteomes" id="UP000198228">
    <property type="component" value="Chromosome I"/>
</dbReference>
<evidence type="ECO:0000313" key="2">
    <source>
        <dbReference type="Proteomes" id="UP000198228"/>
    </source>
</evidence>
<proteinExistence type="predicted"/>
<sequence length="164" mass="17613">MAILALVTLSVSQASCSGPFNCPAPTVTVDASVHTETVPIERELQPLGRVLEVHWREWTESGRCDFNIGDLILLREGVARLAPADVARLTLLTTSDAAALPNPDSRLSSWLPSAPAWRTGLDWRDGEEGAFVSTSYWLDPASGVVYFLSDADYDPAATPTASPS</sequence>